<protein>
    <submittedName>
        <fullName evidence="3">YtzI protein</fullName>
    </submittedName>
</protein>
<reference evidence="3 4" key="1">
    <citation type="submission" date="2018-10" db="EMBL/GenBank/DDBJ databases">
        <title>Falsibacillus sp. genome draft.</title>
        <authorList>
            <person name="Shi S."/>
        </authorList>
    </citation>
    <scope>NUCLEOTIDE SEQUENCE [LARGE SCALE GENOMIC DNA]</scope>
    <source>
        <strain evidence="3 4">GY 10110</strain>
    </source>
</reference>
<feature type="transmembrane region" description="Helical" evidence="2">
    <location>
        <begin position="6"/>
        <end position="25"/>
    </location>
</feature>
<dbReference type="AlphaFoldDB" id="A0A3L7K6C3"/>
<evidence type="ECO:0000256" key="2">
    <source>
        <dbReference type="SAM" id="Phobius"/>
    </source>
</evidence>
<keyword evidence="2" id="KW-0472">Membrane</keyword>
<organism evidence="3 4">
    <name type="scientific">Falsibacillus albus</name>
    <dbReference type="NCBI Taxonomy" id="2478915"/>
    <lineage>
        <taxon>Bacteria</taxon>
        <taxon>Bacillati</taxon>
        <taxon>Bacillota</taxon>
        <taxon>Bacilli</taxon>
        <taxon>Bacillales</taxon>
        <taxon>Bacillaceae</taxon>
        <taxon>Falsibacillus</taxon>
    </lineage>
</organism>
<dbReference type="EMBL" id="RCVZ01000001">
    <property type="protein sequence ID" value="RLQ97849.1"/>
    <property type="molecule type" value="Genomic_DNA"/>
</dbReference>
<evidence type="ECO:0000256" key="1">
    <source>
        <dbReference type="SAM" id="MobiDB-lite"/>
    </source>
</evidence>
<comment type="caution">
    <text evidence="3">The sequence shown here is derived from an EMBL/GenBank/DDBJ whole genome shotgun (WGS) entry which is preliminary data.</text>
</comment>
<dbReference type="InterPro" id="IPR047753">
    <property type="entry name" value="YtzI-like"/>
</dbReference>
<dbReference type="RefSeq" id="WP_121678541.1">
    <property type="nucleotide sequence ID" value="NZ_RCVZ01000001.1"/>
</dbReference>
<dbReference type="Proteomes" id="UP000276770">
    <property type="component" value="Unassembled WGS sequence"/>
</dbReference>
<dbReference type="OrthoDB" id="2941797at2"/>
<accession>A0A3L7K6C3</accession>
<feature type="region of interest" description="Disordered" evidence="1">
    <location>
        <begin position="38"/>
        <end position="65"/>
    </location>
</feature>
<keyword evidence="4" id="KW-1185">Reference proteome</keyword>
<dbReference type="NCBIfam" id="NF033232">
    <property type="entry name" value="small_YtzI"/>
    <property type="match status" value="1"/>
</dbReference>
<keyword evidence="2" id="KW-1133">Transmembrane helix</keyword>
<evidence type="ECO:0000313" key="4">
    <source>
        <dbReference type="Proteomes" id="UP000276770"/>
    </source>
</evidence>
<feature type="compositionally biased region" description="Acidic residues" evidence="1">
    <location>
        <begin position="56"/>
        <end position="65"/>
    </location>
</feature>
<gene>
    <name evidence="3" type="primary">ytzI</name>
    <name evidence="3" type="ORF">D9X91_00180</name>
</gene>
<name>A0A3L7K6C3_9BACI</name>
<evidence type="ECO:0000313" key="3">
    <source>
        <dbReference type="EMBL" id="RLQ97849.1"/>
    </source>
</evidence>
<proteinExistence type="predicted"/>
<keyword evidence="2" id="KW-0812">Transmembrane</keyword>
<feature type="compositionally biased region" description="Basic and acidic residues" evidence="1">
    <location>
        <begin position="38"/>
        <end position="50"/>
    </location>
</feature>
<sequence length="65" mass="7230">MNTTVLIILIIAIIIVFVVLLLSVLTTSKAYKYKHTIDPIKDNPDLKSDENSVGDPEVDESDQTE</sequence>